<dbReference type="InterPro" id="IPR035965">
    <property type="entry name" value="PAS-like_dom_sf"/>
</dbReference>
<dbReference type="Pfam" id="PF00512">
    <property type="entry name" value="HisKA"/>
    <property type="match status" value="1"/>
</dbReference>
<dbReference type="PROSITE" id="PS50113">
    <property type="entry name" value="PAC"/>
    <property type="match status" value="1"/>
</dbReference>
<feature type="domain" description="PAS" evidence="9">
    <location>
        <begin position="87"/>
        <end position="117"/>
    </location>
</feature>
<dbReference type="RefSeq" id="WP_160006886.1">
    <property type="nucleotide sequence ID" value="NZ_FNUZ01000004.1"/>
</dbReference>
<dbReference type="PROSITE" id="PS50112">
    <property type="entry name" value="PAS"/>
    <property type="match status" value="1"/>
</dbReference>
<dbReference type="InterPro" id="IPR003661">
    <property type="entry name" value="HisK_dim/P_dom"/>
</dbReference>
<feature type="transmembrane region" description="Helical" evidence="7">
    <location>
        <begin position="38"/>
        <end position="57"/>
    </location>
</feature>
<dbReference type="SUPFAM" id="SSF47384">
    <property type="entry name" value="Homodimeric domain of signal transducing histidine kinase"/>
    <property type="match status" value="1"/>
</dbReference>
<evidence type="ECO:0000256" key="3">
    <source>
        <dbReference type="ARBA" id="ARBA00022553"/>
    </source>
</evidence>
<keyword evidence="12" id="KW-1185">Reference proteome</keyword>
<evidence type="ECO:0000256" key="4">
    <source>
        <dbReference type="ARBA" id="ARBA00022679"/>
    </source>
</evidence>
<evidence type="ECO:0000259" key="10">
    <source>
        <dbReference type="PROSITE" id="PS50113"/>
    </source>
</evidence>
<evidence type="ECO:0000256" key="5">
    <source>
        <dbReference type="ARBA" id="ARBA00022777"/>
    </source>
</evidence>
<dbReference type="InterPro" id="IPR036097">
    <property type="entry name" value="HisK_dim/P_sf"/>
</dbReference>
<gene>
    <name evidence="11" type="ORF">SAMN04488045_2841</name>
</gene>
<keyword evidence="4" id="KW-0808">Transferase</keyword>
<feature type="transmembrane region" description="Helical" evidence="7">
    <location>
        <begin position="9"/>
        <end position="26"/>
    </location>
</feature>
<keyword evidence="7" id="KW-0812">Transmembrane</keyword>
<dbReference type="Gene3D" id="1.10.287.130">
    <property type="match status" value="1"/>
</dbReference>
<keyword evidence="3" id="KW-0597">Phosphoprotein</keyword>
<reference evidence="11 12" key="1">
    <citation type="submission" date="2016-10" db="EMBL/GenBank/DDBJ databases">
        <authorList>
            <person name="de Groot N.N."/>
        </authorList>
    </citation>
    <scope>NUCLEOTIDE SEQUENCE [LARGE SCALE GENOMIC DNA]</scope>
    <source>
        <strain evidence="11 12">DSM 26915</strain>
    </source>
</reference>
<dbReference type="AlphaFoldDB" id="A0A1H6A4E1"/>
<dbReference type="InterPro" id="IPR050736">
    <property type="entry name" value="Sensor_HK_Regulatory"/>
</dbReference>
<dbReference type="InterPro" id="IPR004358">
    <property type="entry name" value="Sig_transdc_His_kin-like_C"/>
</dbReference>
<evidence type="ECO:0000256" key="1">
    <source>
        <dbReference type="ARBA" id="ARBA00000085"/>
    </source>
</evidence>
<comment type="catalytic activity">
    <reaction evidence="1">
        <text>ATP + protein L-histidine = ADP + protein N-phospho-L-histidine.</text>
        <dbReference type="EC" id="2.7.13.3"/>
    </reaction>
</comment>
<dbReference type="NCBIfam" id="TIGR00229">
    <property type="entry name" value="sensory_box"/>
    <property type="match status" value="1"/>
</dbReference>
<keyword evidence="5" id="KW-0418">Kinase</keyword>
<dbReference type="InterPro" id="IPR000700">
    <property type="entry name" value="PAS-assoc_C"/>
</dbReference>
<keyword evidence="7" id="KW-0472">Membrane</keyword>
<dbReference type="Gene3D" id="3.30.450.20">
    <property type="entry name" value="PAS domain"/>
    <property type="match status" value="2"/>
</dbReference>
<dbReference type="Gene3D" id="3.30.565.10">
    <property type="entry name" value="Histidine kinase-like ATPase, C-terminal domain"/>
    <property type="match status" value="1"/>
</dbReference>
<dbReference type="InterPro" id="IPR001610">
    <property type="entry name" value="PAC"/>
</dbReference>
<evidence type="ECO:0000313" key="11">
    <source>
        <dbReference type="EMBL" id="SEG43603.1"/>
    </source>
</evidence>
<dbReference type="Pfam" id="PF13426">
    <property type="entry name" value="PAS_9"/>
    <property type="match status" value="1"/>
</dbReference>
<evidence type="ECO:0000256" key="2">
    <source>
        <dbReference type="ARBA" id="ARBA00012438"/>
    </source>
</evidence>
<keyword evidence="6" id="KW-0902">Two-component regulatory system</keyword>
<dbReference type="SMART" id="SM00388">
    <property type="entry name" value="HisKA"/>
    <property type="match status" value="1"/>
</dbReference>
<dbReference type="OrthoDB" id="7179697at2"/>
<feature type="domain" description="Histidine kinase" evidence="8">
    <location>
        <begin position="317"/>
        <end position="535"/>
    </location>
</feature>
<dbReference type="CDD" id="cd00082">
    <property type="entry name" value="HisKA"/>
    <property type="match status" value="1"/>
</dbReference>
<evidence type="ECO:0000256" key="7">
    <source>
        <dbReference type="SAM" id="Phobius"/>
    </source>
</evidence>
<evidence type="ECO:0000313" key="12">
    <source>
        <dbReference type="Proteomes" id="UP000236752"/>
    </source>
</evidence>
<dbReference type="CDD" id="cd00130">
    <property type="entry name" value="PAS"/>
    <property type="match status" value="1"/>
</dbReference>
<dbReference type="GO" id="GO:0000155">
    <property type="term" value="F:phosphorelay sensor kinase activity"/>
    <property type="evidence" value="ECO:0007669"/>
    <property type="project" value="InterPro"/>
</dbReference>
<organism evidence="11 12">
    <name type="scientific">Thalassococcus halodurans</name>
    <dbReference type="NCBI Taxonomy" id="373675"/>
    <lineage>
        <taxon>Bacteria</taxon>
        <taxon>Pseudomonadati</taxon>
        <taxon>Pseudomonadota</taxon>
        <taxon>Alphaproteobacteria</taxon>
        <taxon>Rhodobacterales</taxon>
        <taxon>Roseobacteraceae</taxon>
        <taxon>Thalassococcus</taxon>
    </lineage>
</organism>
<dbReference type="EMBL" id="FNUZ01000004">
    <property type="protein sequence ID" value="SEG43603.1"/>
    <property type="molecule type" value="Genomic_DNA"/>
</dbReference>
<sequence length="550" mass="60546">MKLLSVRNFINTAVFGIAAMQLVALFDVQHQLISYDGIAVYLPLVSAIGLIALWIGYRKFARSEKKIRAKSLQLSQESLALNTHGLVLVTDSNGIITHANENFLKTTGYDYDDIIQQHVDMLYYVQDIQQRMELKATVDAGGCWQGETRIRKKDGSTLWTSLTILPGYDRFGKQCGAISVRTDITEIKNMRVTQEVFKTLNYLVDEVFIFELDTLRLKYANSAAEAAHGLEHTADPDTSMRDVHPIYATECFEHALDTLRSAKNNVVNCEVEKNGRHYAARLQLLESESGSNDVLASFHDVSERVEAEKQRGEFISIVSHELRSPMTSVKGAMGLLLAGSAGPLDSKVRDILEIAHRNSDRLINIINDLLDIEKIAAGKMSFDCGAYEISALLDEAVLANENFSKRFDVSIERDENLKGMVFIDFDRSLQVMNNLLSNASKFSPPGGAVKVGGRETAQAFEITVADSGPGIPADMIGKIFDKFAQVERHKDGPVRSTGLGLAIVKAIAEEQGGTVSVTSELGQGSTFTVSFPKLQASNITPDQNDLEQAS</sequence>
<dbReference type="SUPFAM" id="SSF55874">
    <property type="entry name" value="ATPase domain of HSP90 chaperone/DNA topoisomerase II/histidine kinase"/>
    <property type="match status" value="1"/>
</dbReference>
<dbReference type="InterPro" id="IPR036890">
    <property type="entry name" value="HATPase_C_sf"/>
</dbReference>
<dbReference type="Pfam" id="PF02518">
    <property type="entry name" value="HATPase_c"/>
    <property type="match status" value="1"/>
</dbReference>
<dbReference type="InterPro" id="IPR003594">
    <property type="entry name" value="HATPase_dom"/>
</dbReference>
<dbReference type="InterPro" id="IPR005467">
    <property type="entry name" value="His_kinase_dom"/>
</dbReference>
<dbReference type="FunFam" id="3.30.565.10:FF:000006">
    <property type="entry name" value="Sensor histidine kinase WalK"/>
    <property type="match status" value="1"/>
</dbReference>
<proteinExistence type="predicted"/>
<name>A0A1H6A4E1_9RHOB</name>
<dbReference type="SMART" id="SM00387">
    <property type="entry name" value="HATPase_c"/>
    <property type="match status" value="1"/>
</dbReference>
<dbReference type="Proteomes" id="UP000236752">
    <property type="component" value="Unassembled WGS sequence"/>
</dbReference>
<dbReference type="EC" id="2.7.13.3" evidence="2"/>
<protein>
    <recommendedName>
        <fullName evidence="2">histidine kinase</fullName>
        <ecNumber evidence="2">2.7.13.3</ecNumber>
    </recommendedName>
</protein>
<evidence type="ECO:0000256" key="6">
    <source>
        <dbReference type="ARBA" id="ARBA00023012"/>
    </source>
</evidence>
<dbReference type="PRINTS" id="PR00344">
    <property type="entry name" value="BCTRLSENSOR"/>
</dbReference>
<dbReference type="PANTHER" id="PTHR43711:SF1">
    <property type="entry name" value="HISTIDINE KINASE 1"/>
    <property type="match status" value="1"/>
</dbReference>
<dbReference type="SMART" id="SM00086">
    <property type="entry name" value="PAC"/>
    <property type="match status" value="1"/>
</dbReference>
<evidence type="ECO:0000259" key="9">
    <source>
        <dbReference type="PROSITE" id="PS50112"/>
    </source>
</evidence>
<accession>A0A1H6A4E1</accession>
<keyword evidence="7" id="KW-1133">Transmembrane helix</keyword>
<dbReference type="PANTHER" id="PTHR43711">
    <property type="entry name" value="TWO-COMPONENT HISTIDINE KINASE"/>
    <property type="match status" value="1"/>
</dbReference>
<feature type="domain" description="PAC" evidence="10">
    <location>
        <begin position="144"/>
        <end position="196"/>
    </location>
</feature>
<dbReference type="PROSITE" id="PS50109">
    <property type="entry name" value="HIS_KIN"/>
    <property type="match status" value="1"/>
</dbReference>
<dbReference type="SMART" id="SM00091">
    <property type="entry name" value="PAS"/>
    <property type="match status" value="1"/>
</dbReference>
<evidence type="ECO:0000259" key="8">
    <source>
        <dbReference type="PROSITE" id="PS50109"/>
    </source>
</evidence>
<dbReference type="SUPFAM" id="SSF55785">
    <property type="entry name" value="PYP-like sensor domain (PAS domain)"/>
    <property type="match status" value="2"/>
</dbReference>
<dbReference type="InterPro" id="IPR000014">
    <property type="entry name" value="PAS"/>
</dbReference>